<sequence>MDDLDRMFAQLRGEPLPDALATLDDGVMAGLAAGRERLAVRRTMALACVVAAGVGLWGGLAGPAPAQAHDRSLLALPAAAPSHLLGS</sequence>
<dbReference type="OrthoDB" id="7478185at2"/>
<protein>
    <submittedName>
        <fullName evidence="2">Uncharacterized protein</fullName>
    </submittedName>
</protein>
<organism evidence="2 3">
    <name type="scientific">Novosphingobium guangzhouense</name>
    <dbReference type="NCBI Taxonomy" id="1850347"/>
    <lineage>
        <taxon>Bacteria</taxon>
        <taxon>Pseudomonadati</taxon>
        <taxon>Pseudomonadota</taxon>
        <taxon>Alphaproteobacteria</taxon>
        <taxon>Sphingomonadales</taxon>
        <taxon>Sphingomonadaceae</taxon>
        <taxon>Novosphingobium</taxon>
    </lineage>
</organism>
<dbReference type="Proteomes" id="UP000236327">
    <property type="component" value="Unassembled WGS sequence"/>
</dbReference>
<dbReference type="AlphaFoldDB" id="A0A2K2FVH2"/>
<keyword evidence="1" id="KW-0812">Transmembrane</keyword>
<gene>
    <name evidence="2" type="ORF">A8V01_25465</name>
</gene>
<evidence type="ECO:0000256" key="1">
    <source>
        <dbReference type="SAM" id="Phobius"/>
    </source>
</evidence>
<keyword evidence="1" id="KW-0472">Membrane</keyword>
<name>A0A2K2FVH2_9SPHN</name>
<reference evidence="2 3" key="1">
    <citation type="submission" date="2016-05" db="EMBL/GenBank/DDBJ databases">
        <title>Complete genome sequence of Novosphingobium guangzhouense SA925(T).</title>
        <authorList>
            <person name="Sha S."/>
        </authorList>
    </citation>
    <scope>NUCLEOTIDE SEQUENCE [LARGE SCALE GENOMIC DNA]</scope>
    <source>
        <strain evidence="2 3">SA925</strain>
    </source>
</reference>
<evidence type="ECO:0000313" key="3">
    <source>
        <dbReference type="Proteomes" id="UP000236327"/>
    </source>
</evidence>
<keyword evidence="3" id="KW-1185">Reference proteome</keyword>
<accession>A0A2K2FVH2</accession>
<feature type="transmembrane region" description="Helical" evidence="1">
    <location>
        <begin position="44"/>
        <end position="64"/>
    </location>
</feature>
<comment type="caution">
    <text evidence="2">The sequence shown here is derived from an EMBL/GenBank/DDBJ whole genome shotgun (WGS) entry which is preliminary data.</text>
</comment>
<proteinExistence type="predicted"/>
<keyword evidence="1" id="KW-1133">Transmembrane helix</keyword>
<dbReference type="EMBL" id="LYMM01000064">
    <property type="protein sequence ID" value="PNU02795.1"/>
    <property type="molecule type" value="Genomic_DNA"/>
</dbReference>
<dbReference type="RefSeq" id="WP_103098391.1">
    <property type="nucleotide sequence ID" value="NZ_LYMM01000064.1"/>
</dbReference>
<evidence type="ECO:0000313" key="2">
    <source>
        <dbReference type="EMBL" id="PNU02795.1"/>
    </source>
</evidence>